<sequence length="497" mass="55673">MSSNNNSHDLPALPPSLHNEDEALAIENAIRAAINTVMNVICSACNRKVLEYQRMVADRDKEIRRLECKLEKSESELKMLRAEVDRRQPNDQKTNEPEVKSSGVGAATPTHLSPKCHDTMEAFPHQHAQTETPSWEGERAAGCQPFRCITSLVKEEPSDLETVIKWEVCEGSLLDQQEGQRGAEDLHKEKPARKDTQAECEARAANPQMNEPTTIEEEDEPGGNLKRKGRERNGCQLPDSEEDDVIMKKHCATQRSAPKTTAPKHSLGDISPPQPQGHSSNGSVTSHFTAQDPLACQQQTYITMTAPQPTCDPILLEVLVSLETIKQQNTTVLQILQSGNSSGAPLCEPPDVGTLPLPLQSVQDLRSLEQRLSAEPELKKKMTSYLGLAGGMTTKESVWRIMAKLFTNTLAKNINWRGRNNKQKIENLTIKRVILNAVRQNSFCKDAVDEEIERYMKRWLQLAGDRDGGRKRRQEKGKEANSMQDYCMDEMFTNVIE</sequence>
<dbReference type="PANTHER" id="PTHR34153:SF2">
    <property type="entry name" value="SI:CH211-262H13.3-RELATED"/>
    <property type="match status" value="1"/>
</dbReference>
<proteinExistence type="predicted"/>
<feature type="region of interest" description="Disordered" evidence="1">
    <location>
        <begin position="81"/>
        <end position="109"/>
    </location>
</feature>
<evidence type="ECO:0000256" key="1">
    <source>
        <dbReference type="SAM" id="MobiDB-lite"/>
    </source>
</evidence>
<dbReference type="Pfam" id="PF16064">
    <property type="entry name" value="DUF4806"/>
    <property type="match status" value="1"/>
</dbReference>
<dbReference type="AlphaFoldDB" id="A0A3B4TQR2"/>
<evidence type="ECO:0000259" key="2">
    <source>
        <dbReference type="Pfam" id="PF16064"/>
    </source>
</evidence>
<protein>
    <submittedName>
        <fullName evidence="3">Uncharacterized LOC111222577</fullName>
    </submittedName>
</protein>
<feature type="compositionally biased region" description="Basic and acidic residues" evidence="1">
    <location>
        <begin position="81"/>
        <end position="99"/>
    </location>
</feature>
<feature type="region of interest" description="Disordered" evidence="1">
    <location>
        <begin position="177"/>
        <end position="287"/>
    </location>
</feature>
<feature type="domain" description="DUF4806" evidence="2">
    <location>
        <begin position="357"/>
        <end position="429"/>
    </location>
</feature>
<dbReference type="PANTHER" id="PTHR34153">
    <property type="entry name" value="SI:CH211-262H13.3-RELATED-RELATED"/>
    <property type="match status" value="1"/>
</dbReference>
<dbReference type="GeneTree" id="ENSGT01120000272860"/>
<dbReference type="OMA" id="KWEVCEG"/>
<accession>A0A3B4TQR2</accession>
<dbReference type="KEGG" id="sdu:111222577"/>
<evidence type="ECO:0000313" key="4">
    <source>
        <dbReference type="Proteomes" id="UP000261420"/>
    </source>
</evidence>
<dbReference type="STRING" id="41447.ENSSDUP00000008343"/>
<evidence type="ECO:0000313" key="3">
    <source>
        <dbReference type="Ensembl" id="ENSSDUP00000008343.1"/>
    </source>
</evidence>
<dbReference type="InterPro" id="IPR032071">
    <property type="entry name" value="DUF4806"/>
</dbReference>
<organism evidence="3 4">
    <name type="scientific">Seriola dumerili</name>
    <name type="common">Greater amberjack</name>
    <name type="synonym">Caranx dumerili</name>
    <dbReference type="NCBI Taxonomy" id="41447"/>
    <lineage>
        <taxon>Eukaryota</taxon>
        <taxon>Metazoa</taxon>
        <taxon>Chordata</taxon>
        <taxon>Craniata</taxon>
        <taxon>Vertebrata</taxon>
        <taxon>Euteleostomi</taxon>
        <taxon>Actinopterygii</taxon>
        <taxon>Neopterygii</taxon>
        <taxon>Teleostei</taxon>
        <taxon>Neoteleostei</taxon>
        <taxon>Acanthomorphata</taxon>
        <taxon>Carangaria</taxon>
        <taxon>Carangiformes</taxon>
        <taxon>Carangidae</taxon>
        <taxon>Seriola</taxon>
    </lineage>
</organism>
<dbReference type="GeneID" id="111222577"/>
<feature type="compositionally biased region" description="Polar residues" evidence="1">
    <location>
        <begin position="276"/>
        <end position="287"/>
    </location>
</feature>
<reference evidence="3" key="2">
    <citation type="submission" date="2025-09" db="UniProtKB">
        <authorList>
            <consortium name="Ensembl"/>
        </authorList>
    </citation>
    <scope>IDENTIFICATION</scope>
</reference>
<dbReference type="Proteomes" id="UP000261420">
    <property type="component" value="Unplaced"/>
</dbReference>
<feature type="compositionally biased region" description="Basic and acidic residues" evidence="1">
    <location>
        <begin position="181"/>
        <end position="202"/>
    </location>
</feature>
<dbReference type="Ensembl" id="ENSSDUT00000008493.1">
    <property type="protein sequence ID" value="ENSSDUP00000008343.1"/>
    <property type="gene ID" value="ENSSDUG00000006124.1"/>
</dbReference>
<keyword evidence="4" id="KW-1185">Reference proteome</keyword>
<reference evidence="3" key="1">
    <citation type="submission" date="2025-08" db="UniProtKB">
        <authorList>
            <consortium name="Ensembl"/>
        </authorList>
    </citation>
    <scope>IDENTIFICATION</scope>
</reference>
<dbReference type="RefSeq" id="XP_022602085.1">
    <property type="nucleotide sequence ID" value="XM_022746364.1"/>
</dbReference>
<name>A0A3B4TQR2_SERDU</name>